<evidence type="ECO:0000313" key="2">
    <source>
        <dbReference type="Proteomes" id="UP000287651"/>
    </source>
</evidence>
<dbReference type="EMBL" id="AMZH03011294">
    <property type="protein sequence ID" value="RRT53131.1"/>
    <property type="molecule type" value="Genomic_DNA"/>
</dbReference>
<dbReference type="Proteomes" id="UP000287651">
    <property type="component" value="Unassembled WGS sequence"/>
</dbReference>
<protein>
    <submittedName>
        <fullName evidence="1">Uncharacterized protein</fullName>
    </submittedName>
</protein>
<reference evidence="1 2" key="1">
    <citation type="journal article" date="2014" name="Agronomy (Basel)">
        <title>A Draft Genome Sequence for Ensete ventricosum, the Drought-Tolerant Tree Against Hunger.</title>
        <authorList>
            <person name="Harrison J."/>
            <person name="Moore K.A."/>
            <person name="Paszkiewicz K."/>
            <person name="Jones T."/>
            <person name="Grant M."/>
            <person name="Ambacheew D."/>
            <person name="Muzemil S."/>
            <person name="Studholme D.J."/>
        </authorList>
    </citation>
    <scope>NUCLEOTIDE SEQUENCE [LARGE SCALE GENOMIC DNA]</scope>
</reference>
<proteinExistence type="predicted"/>
<sequence length="67" mass="7683">MPISRYSSTKKKKKKKKGLKARRWSVLVGFSRTCILDGRYEIMTPVLTSLAVENEIMSNGWRHDPAS</sequence>
<organism evidence="1 2">
    <name type="scientific">Ensete ventricosum</name>
    <name type="common">Abyssinian banana</name>
    <name type="synonym">Musa ensete</name>
    <dbReference type="NCBI Taxonomy" id="4639"/>
    <lineage>
        <taxon>Eukaryota</taxon>
        <taxon>Viridiplantae</taxon>
        <taxon>Streptophyta</taxon>
        <taxon>Embryophyta</taxon>
        <taxon>Tracheophyta</taxon>
        <taxon>Spermatophyta</taxon>
        <taxon>Magnoliopsida</taxon>
        <taxon>Liliopsida</taxon>
        <taxon>Zingiberales</taxon>
        <taxon>Musaceae</taxon>
        <taxon>Ensete</taxon>
    </lineage>
</organism>
<accession>A0A426YN33</accession>
<comment type="caution">
    <text evidence="1">The sequence shown here is derived from an EMBL/GenBank/DDBJ whole genome shotgun (WGS) entry which is preliminary data.</text>
</comment>
<dbReference type="AlphaFoldDB" id="A0A426YN33"/>
<evidence type="ECO:0000313" key="1">
    <source>
        <dbReference type="EMBL" id="RRT53131.1"/>
    </source>
</evidence>
<name>A0A426YN33_ENSVE</name>
<gene>
    <name evidence="1" type="ORF">B296_00012862</name>
</gene>